<dbReference type="PANTHER" id="PTHR46404:SF1">
    <property type="entry name" value="DNA POLYMERASE IOTA"/>
    <property type="match status" value="1"/>
</dbReference>
<evidence type="ECO:0000313" key="4">
    <source>
        <dbReference type="Proteomes" id="UP000053317"/>
    </source>
</evidence>
<dbReference type="InterPro" id="IPR043128">
    <property type="entry name" value="Rev_trsase/Diguanyl_cyclase"/>
</dbReference>
<dbReference type="SUPFAM" id="SSF56672">
    <property type="entry name" value="DNA/RNA polymerases"/>
    <property type="match status" value="1"/>
</dbReference>
<dbReference type="GO" id="GO:0070987">
    <property type="term" value="P:error-free translesion synthesis"/>
    <property type="evidence" value="ECO:0007669"/>
    <property type="project" value="UniProtKB-ARBA"/>
</dbReference>
<evidence type="ECO:0000313" key="3">
    <source>
        <dbReference type="EMBL" id="KKY18546.1"/>
    </source>
</evidence>
<dbReference type="PROSITE" id="PS50173">
    <property type="entry name" value="UMUC"/>
    <property type="match status" value="1"/>
</dbReference>
<feature type="compositionally biased region" description="Low complexity" evidence="1">
    <location>
        <begin position="428"/>
        <end position="437"/>
    </location>
</feature>
<keyword evidence="4" id="KW-1185">Reference proteome</keyword>
<dbReference type="Gene3D" id="3.30.70.270">
    <property type="match status" value="1"/>
</dbReference>
<sequence length="496" mass="55536">MIDYNVDLLNQNDLTNSFFCLDKQDPTVGFPYDASLFSGPTFPSREQIVQLSPSENTLRLRLVLGSHLATHLRYQLDEKHGYIATVGISTNKILSKLVGNVHKPKNQTTMLPPYESTTSTESVPLMFMDGHDIGKVPGIGFKLSQKIRALLLERPASFDRGLIYGGTLEKITVKDVRLYPGMGPRLLEDTLSGPGSQKGIGGIVWGLLHGIDDDDIAKAKKVPSQISIEDSYVRLDTIEEVKKELLMLSQSLIKRMQLDLTEEDDLAKQAMETKDEAPNGLLRRWLAHPKTLRLSTRPRPPLNPDGTRPRTFNRISRSCPMPNFVFNLRESIEARANRLLNEVLMSCFRKLHPEKSGWILSLLNIACTNMAETASNNRDSSGRDIGHMFQRQEDVLKEWKLLTSNTAVSDPQVTNTMPELQSNRDLDAATSQTASTSLAKDQVDSDCQQILDAEWDEDDVEDEESDLIVCPICNSYLPSFALGPHLTYHDEVAEKS</sequence>
<dbReference type="GO" id="GO:0003684">
    <property type="term" value="F:damaged DNA binding"/>
    <property type="evidence" value="ECO:0007669"/>
    <property type="project" value="InterPro"/>
</dbReference>
<dbReference type="PANTHER" id="PTHR46404">
    <property type="entry name" value="DNA POLYMERASE IOTA"/>
    <property type="match status" value="1"/>
</dbReference>
<comment type="caution">
    <text evidence="3">The sequence shown here is derived from an EMBL/GenBank/DDBJ whole genome shotgun (WGS) entry which is preliminary data.</text>
</comment>
<proteinExistence type="predicted"/>
<dbReference type="InterPro" id="IPR017961">
    <property type="entry name" value="DNA_pol_Y-fam_little_finger"/>
</dbReference>
<protein>
    <submittedName>
        <fullName evidence="3">Putative dna polymerase</fullName>
    </submittedName>
</protein>
<feature type="domain" description="UmuC" evidence="2">
    <location>
        <begin position="71"/>
        <end position="140"/>
    </location>
</feature>
<dbReference type="Gene3D" id="3.30.1490.100">
    <property type="entry name" value="DNA polymerase, Y-family, little finger domain"/>
    <property type="match status" value="1"/>
</dbReference>
<reference evidence="3 4" key="2">
    <citation type="submission" date="2015-05" db="EMBL/GenBank/DDBJ databases">
        <authorList>
            <person name="Morales-Cruz A."/>
            <person name="Amrine K.C."/>
            <person name="Cantu D."/>
        </authorList>
    </citation>
    <scope>NUCLEOTIDE SEQUENCE [LARGE SCALE GENOMIC DNA]</scope>
    <source>
        <strain evidence="3">UCRPC4</strain>
    </source>
</reference>
<feature type="compositionally biased region" description="Polar residues" evidence="1">
    <location>
        <begin position="410"/>
        <end position="421"/>
    </location>
</feature>
<gene>
    <name evidence="3" type="ORF">UCRPC4_g04882</name>
</gene>
<evidence type="ECO:0000256" key="1">
    <source>
        <dbReference type="SAM" id="MobiDB-lite"/>
    </source>
</evidence>
<dbReference type="OrthoDB" id="447129at2759"/>
<dbReference type="InterPro" id="IPR001126">
    <property type="entry name" value="UmuC"/>
</dbReference>
<dbReference type="Proteomes" id="UP000053317">
    <property type="component" value="Unassembled WGS sequence"/>
</dbReference>
<dbReference type="GO" id="GO:0003887">
    <property type="term" value="F:DNA-directed DNA polymerase activity"/>
    <property type="evidence" value="ECO:0007669"/>
    <property type="project" value="TreeGrafter"/>
</dbReference>
<name>A0A0G2E871_PHACM</name>
<dbReference type="AlphaFoldDB" id="A0A0G2E871"/>
<reference evidence="3 4" key="1">
    <citation type="submission" date="2015-05" db="EMBL/GenBank/DDBJ databases">
        <title>Distinctive expansion of gene families associated with plant cell wall degradation and secondary metabolism in the genomes of grapevine trunk pathogens.</title>
        <authorList>
            <person name="Lawrence D.P."/>
            <person name="Travadon R."/>
            <person name="Rolshausen P.E."/>
            <person name="Baumgartner K."/>
        </authorList>
    </citation>
    <scope>NUCLEOTIDE SEQUENCE [LARGE SCALE GENOMIC DNA]</scope>
    <source>
        <strain evidence="3">UCRPC4</strain>
    </source>
</reference>
<dbReference type="EMBL" id="LCWF01000120">
    <property type="protein sequence ID" value="KKY18546.1"/>
    <property type="molecule type" value="Genomic_DNA"/>
</dbReference>
<organism evidence="3 4">
    <name type="scientific">Phaeomoniella chlamydospora</name>
    <name type="common">Phaeoacremonium chlamydosporum</name>
    <dbReference type="NCBI Taxonomy" id="158046"/>
    <lineage>
        <taxon>Eukaryota</taxon>
        <taxon>Fungi</taxon>
        <taxon>Dikarya</taxon>
        <taxon>Ascomycota</taxon>
        <taxon>Pezizomycotina</taxon>
        <taxon>Eurotiomycetes</taxon>
        <taxon>Chaetothyriomycetidae</taxon>
        <taxon>Phaeomoniellales</taxon>
        <taxon>Phaeomoniellaceae</taxon>
        <taxon>Phaeomoniella</taxon>
    </lineage>
</organism>
<dbReference type="InterPro" id="IPR036775">
    <property type="entry name" value="DNA_pol_Y-fam_lit_finger_sf"/>
</dbReference>
<dbReference type="InterPro" id="IPR043502">
    <property type="entry name" value="DNA/RNA_pol_sf"/>
</dbReference>
<accession>A0A0G2E871</accession>
<evidence type="ECO:0000259" key="2">
    <source>
        <dbReference type="PROSITE" id="PS50173"/>
    </source>
</evidence>
<feature type="region of interest" description="Disordered" evidence="1">
    <location>
        <begin position="410"/>
        <end position="440"/>
    </location>
</feature>
<dbReference type="GO" id="GO:0006281">
    <property type="term" value="P:DNA repair"/>
    <property type="evidence" value="ECO:0007669"/>
    <property type="project" value="InterPro"/>
</dbReference>
<dbReference type="Pfam" id="PF11799">
    <property type="entry name" value="IMS_C"/>
    <property type="match status" value="1"/>
</dbReference>